<dbReference type="InterPro" id="IPR050249">
    <property type="entry name" value="Pseudomonas-type_ThrB"/>
</dbReference>
<dbReference type="PATRIC" id="fig|320778.3.peg.5038"/>
<dbReference type="Gene3D" id="3.90.1200.10">
    <property type="match status" value="1"/>
</dbReference>
<feature type="domain" description="Aminoglycoside phosphotransferase" evidence="2">
    <location>
        <begin position="22"/>
        <end position="307"/>
    </location>
</feature>
<dbReference type="AlphaFoldDB" id="A0A0J1JQR0"/>
<comment type="similarity">
    <text evidence="1">Belongs to the pseudomonas-type ThrB family.</text>
</comment>
<dbReference type="Gene3D" id="3.30.200.70">
    <property type="match status" value="1"/>
</dbReference>
<dbReference type="Gene3D" id="1.10.510.10">
    <property type="entry name" value="Transferase(Phosphotransferase) domain 1"/>
    <property type="match status" value="1"/>
</dbReference>
<evidence type="ECO:0000313" key="4">
    <source>
        <dbReference type="Proteomes" id="UP000035909"/>
    </source>
</evidence>
<dbReference type="PANTHER" id="PTHR21064">
    <property type="entry name" value="AMINOGLYCOSIDE PHOSPHOTRANSFERASE DOMAIN-CONTAINING PROTEIN-RELATED"/>
    <property type="match status" value="1"/>
</dbReference>
<dbReference type="SUPFAM" id="SSF56112">
    <property type="entry name" value="Protein kinase-like (PK-like)"/>
    <property type="match status" value="1"/>
</dbReference>
<dbReference type="STRING" id="320778.ABT57_23565"/>
<dbReference type="Pfam" id="PF01636">
    <property type="entry name" value="APH"/>
    <property type="match status" value="1"/>
</dbReference>
<dbReference type="Gene3D" id="1.20.1270.170">
    <property type="match status" value="1"/>
</dbReference>
<evidence type="ECO:0000259" key="2">
    <source>
        <dbReference type="Pfam" id="PF01636"/>
    </source>
</evidence>
<name>A0A0J1JQR0_9GAMM</name>
<proteinExistence type="inferred from homology"/>
<dbReference type="PANTHER" id="PTHR21064:SF6">
    <property type="entry name" value="AMINOGLYCOSIDE PHOSPHOTRANSFERASE DOMAIN-CONTAINING PROTEIN"/>
    <property type="match status" value="1"/>
</dbReference>
<evidence type="ECO:0000313" key="3">
    <source>
        <dbReference type="EMBL" id="KLV04592.1"/>
    </source>
</evidence>
<sequence>MAAKLRLVLAHWPQVPEHSMLEPVAVGATNHVFRVHGEPEAVLPVWYLRQYRTQDVSKIQREHRLLCSLASTLETVVVPVTSSAGETLVSLDGHYFALFPEARGQSVPACQLTLDHACSAGEALGRLHYALNQACSESELSEYSTITLRWPQREWVRRLEKVIEAIEQRLPSRALFQALFKPLSQPLLPIQPLSLIQRQAPIKPLPLNPLYRLPRGTDAWALRRAIRQKAYLASSRSLHYHTPTSPLKLIHGDYHHYNVFFDGSNQVSGIIDWDLVGRMPLGYEVVRACMYMFQMDVERSLAFIRSYLTVMPLSFAELSDGAKSWGIYADHHVWALEEVYLKGNLSAKKFIPHHDFEAFQERWKPIGDQLSSSICFQHR</sequence>
<evidence type="ECO:0000256" key="1">
    <source>
        <dbReference type="ARBA" id="ARBA00038240"/>
    </source>
</evidence>
<dbReference type="EMBL" id="LDOU01000034">
    <property type="protein sequence ID" value="KLV04592.1"/>
    <property type="molecule type" value="Genomic_DNA"/>
</dbReference>
<dbReference type="InterPro" id="IPR011009">
    <property type="entry name" value="Kinase-like_dom_sf"/>
</dbReference>
<accession>A0A0J1JQR0</accession>
<dbReference type="InterPro" id="IPR002575">
    <property type="entry name" value="Aminoglycoside_PTrfase"/>
</dbReference>
<dbReference type="GO" id="GO:0019202">
    <property type="term" value="F:amino acid kinase activity"/>
    <property type="evidence" value="ECO:0007669"/>
    <property type="project" value="TreeGrafter"/>
</dbReference>
<comment type="caution">
    <text evidence="3">The sequence shown here is derived from an EMBL/GenBank/DDBJ whole genome shotgun (WGS) entry which is preliminary data.</text>
</comment>
<reference evidence="3 4" key="1">
    <citation type="submission" date="2015-05" db="EMBL/GenBank/DDBJ databases">
        <title>Photobacterium galathea sp. nov.</title>
        <authorList>
            <person name="Machado H."/>
            <person name="Gram L."/>
        </authorList>
    </citation>
    <scope>NUCLEOTIDE SEQUENCE [LARGE SCALE GENOMIC DNA]</scope>
    <source>
        <strain evidence="3 4">DSM 22954</strain>
    </source>
</reference>
<gene>
    <name evidence="3" type="ORF">ABT57_23565</name>
</gene>
<keyword evidence="4" id="KW-1185">Reference proteome</keyword>
<organism evidence="3 4">
    <name type="scientific">Photobacterium ganghwense</name>
    <dbReference type="NCBI Taxonomy" id="320778"/>
    <lineage>
        <taxon>Bacteria</taxon>
        <taxon>Pseudomonadati</taxon>
        <taxon>Pseudomonadota</taxon>
        <taxon>Gammaproteobacteria</taxon>
        <taxon>Vibrionales</taxon>
        <taxon>Vibrionaceae</taxon>
        <taxon>Photobacterium</taxon>
    </lineage>
</organism>
<dbReference type="Proteomes" id="UP000035909">
    <property type="component" value="Unassembled WGS sequence"/>
</dbReference>
<protein>
    <recommendedName>
        <fullName evidence="2">Aminoglycoside phosphotransferase domain-containing protein</fullName>
    </recommendedName>
</protein>